<evidence type="ECO:0000259" key="1">
    <source>
        <dbReference type="Pfam" id="PF17221"/>
    </source>
</evidence>
<accession>A0A4W6G8H4</accession>
<dbReference type="InterPro" id="IPR037351">
    <property type="entry name" value="Murr1"/>
</dbReference>
<dbReference type="CDD" id="cd04749">
    <property type="entry name" value="Commd1_MURR1"/>
    <property type="match status" value="1"/>
</dbReference>
<evidence type="ECO:0000313" key="2">
    <source>
        <dbReference type="Ensembl" id="ENSLCAP00010059491.1"/>
    </source>
</evidence>
<dbReference type="GO" id="GO:0032434">
    <property type="term" value="P:regulation of proteasomal ubiquitin-dependent protein catabolic process"/>
    <property type="evidence" value="ECO:0007669"/>
    <property type="project" value="TreeGrafter"/>
</dbReference>
<dbReference type="PANTHER" id="PTHR21199">
    <property type="entry name" value="COMM DOMAIN-CONTAINING PROTEIN 1"/>
    <property type="match status" value="1"/>
</dbReference>
<dbReference type="Pfam" id="PF17221">
    <property type="entry name" value="COMMD1_N"/>
    <property type="match status" value="1"/>
</dbReference>
<dbReference type="GO" id="GO:2000009">
    <property type="term" value="P:negative regulation of protein localization to cell surface"/>
    <property type="evidence" value="ECO:0007669"/>
    <property type="project" value="TreeGrafter"/>
</dbReference>
<dbReference type="AlphaFoldDB" id="A0A4W6G8H4"/>
<reference evidence="2" key="2">
    <citation type="submission" date="2025-08" db="UniProtKB">
        <authorList>
            <consortium name="Ensembl"/>
        </authorList>
    </citation>
    <scope>IDENTIFICATION</scope>
</reference>
<dbReference type="Proteomes" id="UP000314980">
    <property type="component" value="Unassembled WGS sequence"/>
</dbReference>
<evidence type="ECO:0000313" key="3">
    <source>
        <dbReference type="Proteomes" id="UP000314980"/>
    </source>
</evidence>
<sequence>MADVDATKSLSGLLNGIAQKVYYNNTEITEELLKNELYPELSQEEFTALHEKMKGLIKSIATADMDHAQLEAFLTAQTRKQGSGGVNAEQAAALSRFWKSQRARVRESLLAQSRWEPGLRGLSWRVDLQTAAGRGDAGHSGPVALVELELGRDRQVRPTPSVFSSDCIYCVFNSFNFRVLLRLRQKIQQETNSKQKNKHKEATCQNVSIINIMGVGPNLPYKGVPVTECRAGHPYSGNEPQRSVVNCIKYRQALGRGLHI</sequence>
<dbReference type="Ensembl" id="ENSLCAT00010061106.1">
    <property type="protein sequence ID" value="ENSLCAP00010059491.1"/>
    <property type="gene ID" value="ENSLCAG00010027727.1"/>
</dbReference>
<dbReference type="STRING" id="8187.ENSLCAP00010059491"/>
<feature type="domain" description="COMMD1 N-terminal" evidence="1">
    <location>
        <begin position="4"/>
        <end position="107"/>
    </location>
</feature>
<name>A0A4W6G8H4_LATCA</name>
<dbReference type="GO" id="GO:0031398">
    <property type="term" value="P:positive regulation of protein ubiquitination"/>
    <property type="evidence" value="ECO:0007669"/>
    <property type="project" value="TreeGrafter"/>
</dbReference>
<proteinExistence type="predicted"/>
<dbReference type="InParanoid" id="A0A4W6G8H4"/>
<reference evidence="3" key="1">
    <citation type="submission" date="2015-09" db="EMBL/GenBank/DDBJ databases">
        <authorList>
            <person name="Sai Rama Sridatta P."/>
        </authorList>
    </citation>
    <scope>NUCLEOTIDE SEQUENCE [LARGE SCALE GENOMIC DNA]</scope>
</reference>
<dbReference type="PANTHER" id="PTHR21199:SF1">
    <property type="entry name" value="COMM DOMAIN-CONTAINING PROTEIN 1"/>
    <property type="match status" value="1"/>
</dbReference>
<dbReference type="FunCoup" id="A0A4W6G8H4">
    <property type="interactions" value="1319"/>
</dbReference>
<reference evidence="2" key="3">
    <citation type="submission" date="2025-09" db="UniProtKB">
        <authorList>
            <consortium name="Ensembl"/>
        </authorList>
    </citation>
    <scope>IDENTIFICATION</scope>
</reference>
<organism evidence="2 3">
    <name type="scientific">Lates calcarifer</name>
    <name type="common">Barramundi</name>
    <name type="synonym">Holocentrus calcarifer</name>
    <dbReference type="NCBI Taxonomy" id="8187"/>
    <lineage>
        <taxon>Eukaryota</taxon>
        <taxon>Metazoa</taxon>
        <taxon>Chordata</taxon>
        <taxon>Craniata</taxon>
        <taxon>Vertebrata</taxon>
        <taxon>Euteleostomi</taxon>
        <taxon>Actinopterygii</taxon>
        <taxon>Neopterygii</taxon>
        <taxon>Teleostei</taxon>
        <taxon>Neoteleostei</taxon>
        <taxon>Acanthomorphata</taxon>
        <taxon>Carangaria</taxon>
        <taxon>Carangaria incertae sedis</taxon>
        <taxon>Centropomidae</taxon>
        <taxon>Lates</taxon>
    </lineage>
</organism>
<dbReference type="GO" id="GO:0005768">
    <property type="term" value="C:endosome"/>
    <property type="evidence" value="ECO:0007669"/>
    <property type="project" value="TreeGrafter"/>
</dbReference>
<protein>
    <submittedName>
        <fullName evidence="2">Copper metabolism (Murr1) domain containing 1</fullName>
    </submittedName>
</protein>
<dbReference type="GeneTree" id="ENSGT00390000012029"/>
<dbReference type="GO" id="GO:0055070">
    <property type="term" value="P:copper ion homeostasis"/>
    <property type="evidence" value="ECO:0007669"/>
    <property type="project" value="InterPro"/>
</dbReference>
<dbReference type="GO" id="GO:1902306">
    <property type="term" value="P:negative regulation of sodium ion transmembrane transport"/>
    <property type="evidence" value="ECO:0007669"/>
    <property type="project" value="TreeGrafter"/>
</dbReference>
<gene>
    <name evidence="2" type="primary">COMMD1</name>
    <name evidence="2" type="synonym">commd1</name>
</gene>
<dbReference type="InterPro" id="IPR033776">
    <property type="entry name" value="COMMD1_N"/>
</dbReference>
<keyword evidence="3" id="KW-1185">Reference proteome</keyword>